<name>A0ABN1XRZ8_9PSEU</name>
<dbReference type="Gene3D" id="1.10.357.10">
    <property type="entry name" value="Tetracycline Repressor, domain 2"/>
    <property type="match status" value="1"/>
</dbReference>
<reference evidence="5 6" key="1">
    <citation type="journal article" date="2019" name="Int. J. Syst. Evol. Microbiol.">
        <title>The Global Catalogue of Microorganisms (GCM) 10K type strain sequencing project: providing services to taxonomists for standard genome sequencing and annotation.</title>
        <authorList>
            <consortium name="The Broad Institute Genomics Platform"/>
            <consortium name="The Broad Institute Genome Sequencing Center for Infectious Disease"/>
            <person name="Wu L."/>
            <person name="Ma J."/>
        </authorList>
    </citation>
    <scope>NUCLEOTIDE SEQUENCE [LARGE SCALE GENOMIC DNA]</scope>
    <source>
        <strain evidence="5 6">JCM 11896</strain>
    </source>
</reference>
<dbReference type="InterPro" id="IPR001647">
    <property type="entry name" value="HTH_TetR"/>
</dbReference>
<evidence type="ECO:0000256" key="2">
    <source>
        <dbReference type="PROSITE-ProRule" id="PRU00335"/>
    </source>
</evidence>
<gene>
    <name evidence="5" type="ORF">GCM10009613_26300</name>
</gene>
<accession>A0ABN1XRZ8</accession>
<feature type="region of interest" description="Disordered" evidence="3">
    <location>
        <begin position="1"/>
        <end position="25"/>
    </location>
</feature>
<protein>
    <submittedName>
        <fullName evidence="5">TetR/AcrR family transcriptional regulator</fullName>
    </submittedName>
</protein>
<proteinExistence type="predicted"/>
<evidence type="ECO:0000256" key="1">
    <source>
        <dbReference type="ARBA" id="ARBA00023125"/>
    </source>
</evidence>
<feature type="DNA-binding region" description="H-T-H motif" evidence="2">
    <location>
        <begin position="49"/>
        <end position="68"/>
    </location>
</feature>
<keyword evidence="6" id="KW-1185">Reference proteome</keyword>
<evidence type="ECO:0000259" key="4">
    <source>
        <dbReference type="PROSITE" id="PS50977"/>
    </source>
</evidence>
<dbReference type="InterPro" id="IPR009057">
    <property type="entry name" value="Homeodomain-like_sf"/>
</dbReference>
<evidence type="ECO:0000313" key="5">
    <source>
        <dbReference type="EMBL" id="GAA1388640.1"/>
    </source>
</evidence>
<sequence>MAIGSGAVVGPAATIPNRTTPGRPERARRSHFHAAALSILAAEGAAGLRVGSLCRSLKVTSGSFYHHFTGWADFVRTLLDSHERRQVALLSGLSEPCGRDAEAMFVLRMTLLALPHDVEAAVRGWAATAPDVRATQRRIDTGRGAQLEKFLSGVVDDPVTAQRMAVLAVAVVAGYQQTCAPPAPAVLEHLLEDYERIVVGYSISRQDCHNAEKHGTAPG</sequence>
<dbReference type="PROSITE" id="PS50977">
    <property type="entry name" value="HTH_TETR_2"/>
    <property type="match status" value="1"/>
</dbReference>
<keyword evidence="1 2" id="KW-0238">DNA-binding</keyword>
<dbReference type="Proteomes" id="UP001501414">
    <property type="component" value="Unassembled WGS sequence"/>
</dbReference>
<organism evidence="5 6">
    <name type="scientific">Pseudonocardia kongjuensis</name>
    <dbReference type="NCBI Taxonomy" id="102227"/>
    <lineage>
        <taxon>Bacteria</taxon>
        <taxon>Bacillati</taxon>
        <taxon>Actinomycetota</taxon>
        <taxon>Actinomycetes</taxon>
        <taxon>Pseudonocardiales</taxon>
        <taxon>Pseudonocardiaceae</taxon>
        <taxon>Pseudonocardia</taxon>
    </lineage>
</organism>
<comment type="caution">
    <text evidence="5">The sequence shown here is derived from an EMBL/GenBank/DDBJ whole genome shotgun (WGS) entry which is preliminary data.</text>
</comment>
<dbReference type="SUPFAM" id="SSF46689">
    <property type="entry name" value="Homeodomain-like"/>
    <property type="match status" value="1"/>
</dbReference>
<dbReference type="EMBL" id="BAAAJK010000008">
    <property type="protein sequence ID" value="GAA1388640.1"/>
    <property type="molecule type" value="Genomic_DNA"/>
</dbReference>
<dbReference type="RefSeq" id="WP_344021983.1">
    <property type="nucleotide sequence ID" value="NZ_BAAAJK010000008.1"/>
</dbReference>
<evidence type="ECO:0000313" key="6">
    <source>
        <dbReference type="Proteomes" id="UP001501414"/>
    </source>
</evidence>
<feature type="domain" description="HTH tetR-type" evidence="4">
    <location>
        <begin position="26"/>
        <end position="86"/>
    </location>
</feature>
<evidence type="ECO:0000256" key="3">
    <source>
        <dbReference type="SAM" id="MobiDB-lite"/>
    </source>
</evidence>